<proteinExistence type="inferred from homology"/>
<dbReference type="Pfam" id="PF00589">
    <property type="entry name" value="Phage_integrase"/>
    <property type="match status" value="1"/>
</dbReference>
<dbReference type="Proteomes" id="UP000014568">
    <property type="component" value="Unassembled WGS sequence"/>
</dbReference>
<gene>
    <name evidence="6" type="ORF">F945_01416</name>
</gene>
<protein>
    <recommendedName>
        <fullName evidence="5">Tyr recombinase domain-containing protein</fullName>
    </recommendedName>
</protein>
<dbReference type="InterPro" id="IPR011010">
    <property type="entry name" value="DNA_brk_join_enz"/>
</dbReference>
<dbReference type="InterPro" id="IPR002104">
    <property type="entry name" value="Integrase_catalytic"/>
</dbReference>
<organism evidence="6 7">
    <name type="scientific">Acinetobacter rudis CIP 110305</name>
    <dbReference type="NCBI Taxonomy" id="421052"/>
    <lineage>
        <taxon>Bacteria</taxon>
        <taxon>Pseudomonadati</taxon>
        <taxon>Pseudomonadota</taxon>
        <taxon>Gammaproteobacteria</taxon>
        <taxon>Moraxellales</taxon>
        <taxon>Moraxellaceae</taxon>
        <taxon>Acinetobacter</taxon>
    </lineage>
</organism>
<accession>S3NK73</accession>
<comment type="similarity">
    <text evidence="1">Belongs to the 'phage' integrase family.</text>
</comment>
<dbReference type="InterPro" id="IPR013762">
    <property type="entry name" value="Integrase-like_cat_sf"/>
</dbReference>
<feature type="region of interest" description="Disordered" evidence="4">
    <location>
        <begin position="1"/>
        <end position="39"/>
    </location>
</feature>
<dbReference type="GO" id="GO:0006310">
    <property type="term" value="P:DNA recombination"/>
    <property type="evidence" value="ECO:0007669"/>
    <property type="project" value="UniProtKB-KW"/>
</dbReference>
<feature type="region of interest" description="Disordered" evidence="4">
    <location>
        <begin position="85"/>
        <end position="108"/>
    </location>
</feature>
<evidence type="ECO:0000256" key="4">
    <source>
        <dbReference type="SAM" id="MobiDB-lite"/>
    </source>
</evidence>
<dbReference type="InterPro" id="IPR050808">
    <property type="entry name" value="Phage_Integrase"/>
</dbReference>
<dbReference type="Gene3D" id="1.10.443.10">
    <property type="entry name" value="Intergrase catalytic core"/>
    <property type="match status" value="1"/>
</dbReference>
<dbReference type="HOGENOM" id="CLU_2191293_0_0_6"/>
<dbReference type="SUPFAM" id="SSF56349">
    <property type="entry name" value="DNA breaking-rejoining enzymes"/>
    <property type="match status" value="1"/>
</dbReference>
<dbReference type="PANTHER" id="PTHR30629">
    <property type="entry name" value="PROPHAGE INTEGRASE"/>
    <property type="match status" value="1"/>
</dbReference>
<name>S3NK73_9GAMM</name>
<evidence type="ECO:0000313" key="7">
    <source>
        <dbReference type="Proteomes" id="UP000014568"/>
    </source>
</evidence>
<dbReference type="AlphaFoldDB" id="S3NK73"/>
<dbReference type="GO" id="GO:0015074">
    <property type="term" value="P:DNA integration"/>
    <property type="evidence" value="ECO:0007669"/>
    <property type="project" value="UniProtKB-KW"/>
</dbReference>
<dbReference type="STRING" id="632955.GCA_000829675_00966"/>
<evidence type="ECO:0000256" key="1">
    <source>
        <dbReference type="ARBA" id="ARBA00008857"/>
    </source>
</evidence>
<dbReference type="PATRIC" id="fig|421052.3.peg.1374"/>
<feature type="domain" description="Tyr recombinase" evidence="5">
    <location>
        <begin position="21"/>
        <end position="108"/>
    </location>
</feature>
<evidence type="ECO:0000256" key="3">
    <source>
        <dbReference type="ARBA" id="ARBA00023172"/>
    </source>
</evidence>
<reference evidence="6 7" key="1">
    <citation type="submission" date="2013-06" db="EMBL/GenBank/DDBJ databases">
        <title>The Genome Sequence of Acinetobacter rudis CIP 110305.</title>
        <authorList>
            <consortium name="The Broad Institute Genome Sequencing Platform"/>
            <consortium name="The Broad Institute Genome Sequencing Center for Infectious Disease"/>
            <person name="Cerqueira G."/>
            <person name="Feldgarden M."/>
            <person name="Courvalin P."/>
            <person name="Perichon B."/>
            <person name="Grillot-Courvalin C."/>
            <person name="Clermont D."/>
            <person name="Rocha E."/>
            <person name="Yoon E.-J."/>
            <person name="Nemec A."/>
            <person name="Young S.K."/>
            <person name="Zeng Q."/>
            <person name="Gargeya S."/>
            <person name="Fitzgerald M."/>
            <person name="Abouelleil A."/>
            <person name="Alvarado L."/>
            <person name="Berlin A.M."/>
            <person name="Chapman S.B."/>
            <person name="Dewar J."/>
            <person name="Goldberg J."/>
            <person name="Griggs A."/>
            <person name="Gujja S."/>
            <person name="Hansen M."/>
            <person name="Howarth C."/>
            <person name="Imamovic A."/>
            <person name="Larimer J."/>
            <person name="McCowan C."/>
            <person name="Murphy C."/>
            <person name="Pearson M."/>
            <person name="Priest M."/>
            <person name="Roberts A."/>
            <person name="Saif S."/>
            <person name="Shea T."/>
            <person name="Sykes S."/>
            <person name="Wortman J."/>
            <person name="Nusbaum C."/>
            <person name="Birren B."/>
        </authorList>
    </citation>
    <scope>NUCLEOTIDE SEQUENCE [LARGE SCALE GENOMIC DNA]</scope>
    <source>
        <strain evidence="6 7">CIP 110305</strain>
    </source>
</reference>
<keyword evidence="7" id="KW-1185">Reference proteome</keyword>
<dbReference type="PANTHER" id="PTHR30629:SF2">
    <property type="entry name" value="PROPHAGE INTEGRASE INTS-RELATED"/>
    <property type="match status" value="1"/>
</dbReference>
<dbReference type="eggNOG" id="COG0582">
    <property type="taxonomic scope" value="Bacteria"/>
</dbReference>
<keyword evidence="2" id="KW-0229">DNA integration</keyword>
<evidence type="ECO:0000256" key="2">
    <source>
        <dbReference type="ARBA" id="ARBA00022908"/>
    </source>
</evidence>
<evidence type="ECO:0000259" key="5">
    <source>
        <dbReference type="PROSITE" id="PS51898"/>
    </source>
</evidence>
<comment type="caution">
    <text evidence="6">The sequence shown here is derived from an EMBL/GenBank/DDBJ whole genome shotgun (WGS) entry which is preliminary data.</text>
</comment>
<feature type="compositionally biased region" description="Basic and acidic residues" evidence="4">
    <location>
        <begin position="87"/>
        <end position="96"/>
    </location>
</feature>
<dbReference type="EMBL" id="ATGI01000017">
    <property type="protein sequence ID" value="EPF74649.1"/>
    <property type="molecule type" value="Genomic_DNA"/>
</dbReference>
<sequence>MRCESNPAVSLGQTVERPLKQTARPMTNAEKERFNSALDNSRSTEMVKNAIRFLLYSMMRSVEVCCLKREWVNFEEKLITIPPASKDQMDQGERNIKMNRTHLVPLST</sequence>
<dbReference type="GO" id="GO:0003677">
    <property type="term" value="F:DNA binding"/>
    <property type="evidence" value="ECO:0007669"/>
    <property type="project" value="InterPro"/>
</dbReference>
<evidence type="ECO:0000313" key="6">
    <source>
        <dbReference type="EMBL" id="EPF74649.1"/>
    </source>
</evidence>
<dbReference type="PROSITE" id="PS51898">
    <property type="entry name" value="TYR_RECOMBINASE"/>
    <property type="match status" value="1"/>
</dbReference>
<keyword evidence="3" id="KW-0233">DNA recombination</keyword>